<gene>
    <name evidence="2" type="ORF">Syun_004184</name>
</gene>
<sequence>MFVYLDKFIVNKQRFQLYDFEEEYENEEEVENEISKGVKNYVLRKKNFVKEKAFDKFKKDIERGRKLVTDKRFIDTRNDRLLTRDCNHLDLEDVPSVKGCDILVKEFYANAYGSDSKTKSRVKGRIVDYSAIKATDYILRWTIHGGVNVGLYEFNYAQSSENYEESRTGVLEPEDFSKEDSQDGESSVKKTLKTRLRGSNFNHYDLATSNQSDMIDLVEDDDDDDATLG</sequence>
<evidence type="ECO:0000313" key="3">
    <source>
        <dbReference type="Proteomes" id="UP001420932"/>
    </source>
</evidence>
<reference evidence="2 3" key="1">
    <citation type="submission" date="2024-01" db="EMBL/GenBank/DDBJ databases">
        <title>Genome assemblies of Stephania.</title>
        <authorList>
            <person name="Yang L."/>
        </authorList>
    </citation>
    <scope>NUCLEOTIDE SEQUENCE [LARGE SCALE GENOMIC DNA]</scope>
    <source>
        <strain evidence="2">YNDBR</strain>
        <tissue evidence="2">Leaf</tissue>
    </source>
</reference>
<evidence type="ECO:0000256" key="1">
    <source>
        <dbReference type="SAM" id="MobiDB-lite"/>
    </source>
</evidence>
<comment type="caution">
    <text evidence="2">The sequence shown here is derived from an EMBL/GenBank/DDBJ whole genome shotgun (WGS) entry which is preliminary data.</text>
</comment>
<dbReference type="EMBL" id="JBBNAF010000002">
    <property type="protein sequence ID" value="KAK9163282.1"/>
    <property type="molecule type" value="Genomic_DNA"/>
</dbReference>
<keyword evidence="3" id="KW-1185">Reference proteome</keyword>
<dbReference type="AlphaFoldDB" id="A0AAP0Q0I6"/>
<protein>
    <submittedName>
        <fullName evidence="2">Uncharacterized protein</fullName>
    </submittedName>
</protein>
<accession>A0AAP0Q0I6</accession>
<name>A0AAP0Q0I6_9MAGN</name>
<evidence type="ECO:0000313" key="2">
    <source>
        <dbReference type="EMBL" id="KAK9163282.1"/>
    </source>
</evidence>
<dbReference type="Proteomes" id="UP001420932">
    <property type="component" value="Unassembled WGS sequence"/>
</dbReference>
<organism evidence="2 3">
    <name type="scientific">Stephania yunnanensis</name>
    <dbReference type="NCBI Taxonomy" id="152371"/>
    <lineage>
        <taxon>Eukaryota</taxon>
        <taxon>Viridiplantae</taxon>
        <taxon>Streptophyta</taxon>
        <taxon>Embryophyta</taxon>
        <taxon>Tracheophyta</taxon>
        <taxon>Spermatophyta</taxon>
        <taxon>Magnoliopsida</taxon>
        <taxon>Ranunculales</taxon>
        <taxon>Menispermaceae</taxon>
        <taxon>Menispermoideae</taxon>
        <taxon>Cissampelideae</taxon>
        <taxon>Stephania</taxon>
    </lineage>
</organism>
<feature type="region of interest" description="Disordered" evidence="1">
    <location>
        <begin position="165"/>
        <end position="192"/>
    </location>
</feature>
<proteinExistence type="predicted"/>